<dbReference type="GO" id="GO:0031222">
    <property type="term" value="P:arabinan catabolic process"/>
    <property type="evidence" value="ECO:0007669"/>
    <property type="project" value="TreeGrafter"/>
</dbReference>
<dbReference type="OrthoDB" id="9758670at2"/>
<dbReference type="InterPro" id="IPR002772">
    <property type="entry name" value="Glyco_hydro_3_C"/>
</dbReference>
<dbReference type="RefSeq" id="WP_008504540.1">
    <property type="nucleotide sequence ID" value="NZ_CM001403.1"/>
</dbReference>
<evidence type="ECO:0000313" key="6">
    <source>
        <dbReference type="Proteomes" id="UP000002774"/>
    </source>
</evidence>
<dbReference type="PANTHER" id="PTHR42721">
    <property type="entry name" value="SUGAR HYDROLASE-RELATED"/>
    <property type="match status" value="1"/>
</dbReference>
<proteinExistence type="inferred from homology"/>
<dbReference type="AlphaFoldDB" id="H1Y8B7"/>
<evidence type="ECO:0000256" key="1">
    <source>
        <dbReference type="ARBA" id="ARBA00005336"/>
    </source>
</evidence>
<keyword evidence="2" id="KW-0732">Signal</keyword>
<name>H1Y8B7_9SPHI</name>
<dbReference type="Gene3D" id="2.60.40.10">
    <property type="entry name" value="Immunoglobulins"/>
    <property type="match status" value="1"/>
</dbReference>
<dbReference type="EMBL" id="CM001403">
    <property type="protein sequence ID" value="EHQ24936.1"/>
    <property type="molecule type" value="Genomic_DNA"/>
</dbReference>
<dbReference type="SUPFAM" id="SSF51445">
    <property type="entry name" value="(Trans)glycosidases"/>
    <property type="match status" value="1"/>
</dbReference>
<comment type="similarity">
    <text evidence="1">Belongs to the glycosyl hydrolase 3 family.</text>
</comment>
<dbReference type="Gene3D" id="3.20.20.300">
    <property type="entry name" value="Glycoside hydrolase, family 3, N-terminal domain"/>
    <property type="match status" value="1"/>
</dbReference>
<feature type="domain" description="Fibronectin type III-like" evidence="4">
    <location>
        <begin position="640"/>
        <end position="709"/>
    </location>
</feature>
<accession>H1Y8B7</accession>
<dbReference type="SUPFAM" id="SSF52279">
    <property type="entry name" value="Beta-D-glucan exohydrolase, C-terminal domain"/>
    <property type="match status" value="1"/>
</dbReference>
<organism evidence="5 6">
    <name type="scientific">Mucilaginibacter paludis DSM 18603</name>
    <dbReference type="NCBI Taxonomy" id="714943"/>
    <lineage>
        <taxon>Bacteria</taxon>
        <taxon>Pseudomonadati</taxon>
        <taxon>Bacteroidota</taxon>
        <taxon>Sphingobacteriia</taxon>
        <taxon>Sphingobacteriales</taxon>
        <taxon>Sphingobacteriaceae</taxon>
        <taxon>Mucilaginibacter</taxon>
    </lineage>
</organism>
<dbReference type="SMART" id="SM01217">
    <property type="entry name" value="Fn3_like"/>
    <property type="match status" value="1"/>
</dbReference>
<dbReference type="InterPro" id="IPR013783">
    <property type="entry name" value="Ig-like_fold"/>
</dbReference>
<dbReference type="Pfam" id="PF01915">
    <property type="entry name" value="Glyco_hydro_3_C"/>
    <property type="match status" value="1"/>
</dbReference>
<keyword evidence="3 5" id="KW-0378">Hydrolase</keyword>
<dbReference type="GO" id="GO:0046556">
    <property type="term" value="F:alpha-L-arabinofuranosidase activity"/>
    <property type="evidence" value="ECO:0007669"/>
    <property type="project" value="TreeGrafter"/>
</dbReference>
<dbReference type="InterPro" id="IPR036962">
    <property type="entry name" value="Glyco_hydro_3_N_sf"/>
</dbReference>
<dbReference type="GO" id="GO:0009044">
    <property type="term" value="F:xylan 1,4-beta-xylosidase activity"/>
    <property type="evidence" value="ECO:0007669"/>
    <property type="project" value="InterPro"/>
</dbReference>
<keyword evidence="6" id="KW-1185">Reference proteome</keyword>
<gene>
    <name evidence="5" type="ORF">Mucpa_0755</name>
</gene>
<evidence type="ECO:0000256" key="2">
    <source>
        <dbReference type="ARBA" id="ARBA00022729"/>
    </source>
</evidence>
<dbReference type="GO" id="GO:0045493">
    <property type="term" value="P:xylan catabolic process"/>
    <property type="evidence" value="ECO:0007669"/>
    <property type="project" value="InterPro"/>
</dbReference>
<evidence type="ECO:0000259" key="4">
    <source>
        <dbReference type="SMART" id="SM01217"/>
    </source>
</evidence>
<dbReference type="Gene3D" id="3.40.50.1700">
    <property type="entry name" value="Glycoside hydrolase family 3 C-terminal domain"/>
    <property type="match status" value="1"/>
</dbReference>
<dbReference type="PRINTS" id="PR00133">
    <property type="entry name" value="GLHYDRLASE3"/>
</dbReference>
<protein>
    <submittedName>
        <fullName evidence="5">Glycoside hydrolase family 3 domain protein</fullName>
    </submittedName>
</protein>
<dbReference type="InterPro" id="IPR026891">
    <property type="entry name" value="Fn3-like"/>
</dbReference>
<dbReference type="InterPro" id="IPR001764">
    <property type="entry name" value="Glyco_hydro_3_N"/>
</dbReference>
<dbReference type="InterPro" id="IPR036881">
    <property type="entry name" value="Glyco_hydro_3_C_sf"/>
</dbReference>
<evidence type="ECO:0000256" key="3">
    <source>
        <dbReference type="ARBA" id="ARBA00022801"/>
    </source>
</evidence>
<evidence type="ECO:0000313" key="5">
    <source>
        <dbReference type="EMBL" id="EHQ24936.1"/>
    </source>
</evidence>
<dbReference type="Proteomes" id="UP000002774">
    <property type="component" value="Chromosome"/>
</dbReference>
<dbReference type="eggNOG" id="COG1472">
    <property type="taxonomic scope" value="Bacteria"/>
</dbReference>
<dbReference type="InterPro" id="IPR017853">
    <property type="entry name" value="GH"/>
</dbReference>
<reference evidence="5" key="1">
    <citation type="submission" date="2011-09" db="EMBL/GenBank/DDBJ databases">
        <title>The permanent draft genome of Mucilaginibacter paludis DSM 18603.</title>
        <authorList>
            <consortium name="US DOE Joint Genome Institute (JGI-PGF)"/>
            <person name="Lucas S."/>
            <person name="Han J."/>
            <person name="Lapidus A."/>
            <person name="Bruce D."/>
            <person name="Goodwin L."/>
            <person name="Pitluck S."/>
            <person name="Peters L."/>
            <person name="Kyrpides N."/>
            <person name="Mavromatis K."/>
            <person name="Ivanova N."/>
            <person name="Mikhailova N."/>
            <person name="Held B."/>
            <person name="Detter J.C."/>
            <person name="Tapia R."/>
            <person name="Han C."/>
            <person name="Land M."/>
            <person name="Hauser L."/>
            <person name="Markowitz V."/>
            <person name="Cheng J.-F."/>
            <person name="Hugenholtz P."/>
            <person name="Woyke T."/>
            <person name="Wu D."/>
            <person name="Tindall B."/>
            <person name="Brambilla E."/>
            <person name="Klenk H.-P."/>
            <person name="Eisen J.A."/>
        </authorList>
    </citation>
    <scope>NUCLEOTIDE SEQUENCE [LARGE SCALE GENOMIC DNA]</scope>
    <source>
        <strain evidence="5">DSM 18603</strain>
    </source>
</reference>
<dbReference type="Pfam" id="PF00933">
    <property type="entry name" value="Glyco_hydro_3"/>
    <property type="match status" value="1"/>
</dbReference>
<dbReference type="HOGENOM" id="CLU_004542_5_3_10"/>
<dbReference type="STRING" id="714943.Mucpa_0755"/>
<dbReference type="PANTHER" id="PTHR42721:SF3">
    <property type="entry name" value="BETA-D-XYLOSIDASE 5-RELATED"/>
    <property type="match status" value="1"/>
</dbReference>
<dbReference type="Pfam" id="PF14310">
    <property type="entry name" value="Fn3-like"/>
    <property type="match status" value="1"/>
</dbReference>
<dbReference type="InterPro" id="IPR044993">
    <property type="entry name" value="BXL"/>
</dbReference>
<sequence>MKYKKIWIIFAVLTSLGLIKTAFCQQIPIYRNPDKKLSTRVQDLISRLTLAEKVSLLGYRSQAVPRLNIPAYNWWNEGLHGVARAGEATIFPQAIAMAATFDDNLVKQVANVVSTEARAKYNLSTAMGRHLQYMGLTFWSPNINIFRDPRWGRGQETYGEDPFLTSKMGNAYVHGLQGTDPLHLKTSATAKHFVAHSGPEGERDYFDALVDEKDLRDTYLYAFKSLVDGGVESIMTAYNRVNGVPNSINKTLVNDIVIKEWGFKGHVVTDCGALDDVYKTHKVLPNRMEVAAAAIKAGVDLDCSSIFQTDIINAINNKLLTEKQVDAALAAVLSTQFKLGFFDAPSSSPFYSFGADSIHNDSHVMLARQMAQKSMVLLKNDKQILPLKMQNYSSIMVVGPNAASLDALVASYHGVSSKAVNFVEGITAAVDKGTRVEYDLGADYRDTTHFGGIWGAGNADVTVAVIGLTPVLEGEAGDAFLSQTGGDKKDLSLPAGDIAFMKALRKSVKKPIIAVVTSGSDVDIAAIAPYADAVILAWYPGEQGGNALADILFGKISPSGHLPLTFYNSVNDLPAYNNYSMKGRTYRYFAGAVQYPFGFGLSYTTFNYQWQQQPKTSYSAKDTIQLSVVVKNTGNISADEVVQAYIGYPTLNRMPLKELKGFKRITLNKGSTSLASISIPVTELQKWNSSKHQFELYPGNYTVYLGSDSEDKKLSAVFKVK</sequence>